<reference evidence="2 3" key="1">
    <citation type="submission" date="2020-04" db="EMBL/GenBank/DDBJ databases">
        <title>FDA dAtabase for Regulatory Grade micrObial Sequences (FDA-ARGOS): Supporting development and validation of Infectious Disease Dx tests.</title>
        <authorList>
            <person name="Sciortino C."/>
            <person name="Tallon L."/>
            <person name="Sadzewicz L."/>
            <person name="Vavikolanu K."/>
            <person name="Mehta A."/>
            <person name="Aluvathingal J."/>
            <person name="Nadendla S."/>
            <person name="Nandy P."/>
            <person name="Geyer C."/>
            <person name="Yan Y."/>
            <person name="Sichtig H."/>
        </authorList>
    </citation>
    <scope>NUCLEOTIDE SEQUENCE [LARGE SCALE GENOMIC DNA]</scope>
    <source>
        <strain evidence="2 3">FDAARGOS_633</strain>
    </source>
</reference>
<evidence type="ECO:0000313" key="2">
    <source>
        <dbReference type="EMBL" id="QIX22638.1"/>
    </source>
</evidence>
<gene>
    <name evidence="2" type="ORF">FOB41_16560</name>
</gene>
<dbReference type="AlphaFoldDB" id="A0A6H0ZPF5"/>
<evidence type="ECO:0000313" key="3">
    <source>
        <dbReference type="Proteomes" id="UP000500870"/>
    </source>
</evidence>
<evidence type="ECO:0000259" key="1">
    <source>
        <dbReference type="Pfam" id="PF00149"/>
    </source>
</evidence>
<sequence>MYVRKFYVSDTHFNHHKILAMQPRPFESIEQHDEAIIARWNAVVAPTDLVYHLGDFALGLNNPDRIREIFSRLNGRKFLVYGNHDIRRDGDLHPTIAGLGWAARPEAMMFIKDEGQHIVLSHYAQRAWQGHLRGHWHFYGHAHGRLPAVGRSRDVGVDLPDVAFTPRTFKELTKGMIDV</sequence>
<protein>
    <recommendedName>
        <fullName evidence="1">Calcineurin-like phosphoesterase domain-containing protein</fullName>
    </recommendedName>
</protein>
<dbReference type="RefSeq" id="WP_136882543.1">
    <property type="nucleotide sequence ID" value="NZ_CP050898.1"/>
</dbReference>
<feature type="domain" description="Calcineurin-like phosphoesterase" evidence="1">
    <location>
        <begin position="8"/>
        <end position="91"/>
    </location>
</feature>
<accession>A0A6H0ZPF5</accession>
<dbReference type="InterPro" id="IPR029052">
    <property type="entry name" value="Metallo-depent_PP-like"/>
</dbReference>
<dbReference type="Gene3D" id="3.60.21.10">
    <property type="match status" value="1"/>
</dbReference>
<proteinExistence type="predicted"/>
<dbReference type="Pfam" id="PF00149">
    <property type="entry name" value="Metallophos"/>
    <property type="match status" value="1"/>
</dbReference>
<dbReference type="InterPro" id="IPR004843">
    <property type="entry name" value="Calcineurin-like_PHP"/>
</dbReference>
<dbReference type="GO" id="GO:0016787">
    <property type="term" value="F:hydrolase activity"/>
    <property type="evidence" value="ECO:0007669"/>
    <property type="project" value="InterPro"/>
</dbReference>
<name>A0A6H0ZPF5_9HYPH</name>
<dbReference type="EMBL" id="CP050898">
    <property type="protein sequence ID" value="QIX22638.1"/>
    <property type="molecule type" value="Genomic_DNA"/>
</dbReference>
<organism evidence="2 3">
    <name type="scientific">Agrobacterium pusense</name>
    <dbReference type="NCBI Taxonomy" id="648995"/>
    <lineage>
        <taxon>Bacteria</taxon>
        <taxon>Pseudomonadati</taxon>
        <taxon>Pseudomonadota</taxon>
        <taxon>Alphaproteobacteria</taxon>
        <taxon>Hyphomicrobiales</taxon>
        <taxon>Rhizobiaceae</taxon>
        <taxon>Rhizobium/Agrobacterium group</taxon>
        <taxon>Agrobacterium</taxon>
    </lineage>
</organism>
<dbReference type="SUPFAM" id="SSF56300">
    <property type="entry name" value="Metallo-dependent phosphatases"/>
    <property type="match status" value="1"/>
</dbReference>
<dbReference type="Proteomes" id="UP000500870">
    <property type="component" value="Chromosome 1"/>
</dbReference>